<accession>A0ABU6HEI5</accession>
<sequence length="289" mass="30746">MGVQSTDSIEATLYLATMPEYGANGAHMARLIQGLRSDAVLHRGKLHILRHIPGKYIEFQGAGLHGSAMLRAAQCPADLIEAQTSALDDSDAAHDLRAAVAGHGCYLHLSITSVVKGTATEAAKRILNSALGTLAKVTPVALYWGKTDALMPIDDATRFLRPDRHSTHQTQAVVGETAARLFRQATTARAQINATGLGHVAPQRVAARKATTPRPKPRLGKRLQDFAANLPQHLPTLPFGVSYGSAWRVAAGMVLGIMTSGWVEATFSADPAMATTTEIVTLQPDPLVP</sequence>
<gene>
    <name evidence="1" type="ORF">VK792_02090</name>
</gene>
<reference evidence="1 2" key="1">
    <citation type="submission" date="2024-01" db="EMBL/GenBank/DDBJ databases">
        <title>Mesobacterium rodlantinim sp. nov., isolated from shallow sea hydrothermal systems off Kueishantao Island.</title>
        <authorList>
            <person name="Su Z."/>
            <person name="Tang K."/>
        </authorList>
    </citation>
    <scope>NUCLEOTIDE SEQUENCE [LARGE SCALE GENOMIC DNA]</scope>
    <source>
        <strain evidence="1 2">TK19101</strain>
    </source>
</reference>
<keyword evidence="2" id="KW-1185">Reference proteome</keyword>
<comment type="caution">
    <text evidence="1">The sequence shown here is derived from an EMBL/GenBank/DDBJ whole genome shotgun (WGS) entry which is preliminary data.</text>
</comment>
<name>A0ABU6HEI5_9RHOB</name>
<dbReference type="RefSeq" id="WP_326295691.1">
    <property type="nucleotide sequence ID" value="NZ_JAYLLH010000002.1"/>
</dbReference>
<dbReference type="EMBL" id="JAYLLH010000002">
    <property type="protein sequence ID" value="MEC3860064.1"/>
    <property type="molecule type" value="Genomic_DNA"/>
</dbReference>
<protein>
    <submittedName>
        <fullName evidence="1">Uncharacterized protein</fullName>
    </submittedName>
</protein>
<dbReference type="Proteomes" id="UP001348149">
    <property type="component" value="Unassembled WGS sequence"/>
</dbReference>
<organism evidence="1 2">
    <name type="scientific">Mesobacterium hydrothermale</name>
    <dbReference type="NCBI Taxonomy" id="3111907"/>
    <lineage>
        <taxon>Bacteria</taxon>
        <taxon>Pseudomonadati</taxon>
        <taxon>Pseudomonadota</taxon>
        <taxon>Alphaproteobacteria</taxon>
        <taxon>Rhodobacterales</taxon>
        <taxon>Roseobacteraceae</taxon>
        <taxon>Mesobacterium</taxon>
    </lineage>
</organism>
<proteinExistence type="predicted"/>
<evidence type="ECO:0000313" key="1">
    <source>
        <dbReference type="EMBL" id="MEC3860064.1"/>
    </source>
</evidence>
<evidence type="ECO:0000313" key="2">
    <source>
        <dbReference type="Proteomes" id="UP001348149"/>
    </source>
</evidence>